<evidence type="ECO:0000313" key="3">
    <source>
        <dbReference type="EMBL" id="KPI41634.1"/>
    </source>
</evidence>
<feature type="domain" description="Heterokaryon incompatibility" evidence="2">
    <location>
        <begin position="2"/>
        <end position="89"/>
    </location>
</feature>
<feature type="compositionally biased region" description="Polar residues" evidence="1">
    <location>
        <begin position="347"/>
        <end position="363"/>
    </location>
</feature>
<proteinExistence type="predicted"/>
<dbReference type="PANTHER" id="PTHR33112:SF10">
    <property type="entry name" value="TOL"/>
    <property type="match status" value="1"/>
</dbReference>
<feature type="region of interest" description="Disordered" evidence="1">
    <location>
        <begin position="347"/>
        <end position="372"/>
    </location>
</feature>
<dbReference type="VEuPathDB" id="FungiDB:AB675_9282"/>
<dbReference type="PANTHER" id="PTHR33112">
    <property type="entry name" value="DOMAIN PROTEIN, PUTATIVE-RELATED"/>
    <property type="match status" value="1"/>
</dbReference>
<dbReference type="GeneID" id="28741681"/>
<dbReference type="Pfam" id="PF06985">
    <property type="entry name" value="HET"/>
    <property type="match status" value="1"/>
</dbReference>
<keyword evidence="4" id="KW-1185">Reference proteome</keyword>
<accession>A0A0N1HBE2</accession>
<organism evidence="3 4">
    <name type="scientific">Cyphellophora attinorum</name>
    <dbReference type="NCBI Taxonomy" id="1664694"/>
    <lineage>
        <taxon>Eukaryota</taxon>
        <taxon>Fungi</taxon>
        <taxon>Dikarya</taxon>
        <taxon>Ascomycota</taxon>
        <taxon>Pezizomycotina</taxon>
        <taxon>Eurotiomycetes</taxon>
        <taxon>Chaetothyriomycetidae</taxon>
        <taxon>Chaetothyriales</taxon>
        <taxon>Cyphellophoraceae</taxon>
        <taxon>Cyphellophora</taxon>
    </lineage>
</organism>
<sequence>MQDSKVDWLMQASVMGDIYSGSYCNIAATHGDEDEALLGSRPIEIVEPSFVPDPQSPSSEKSYILGYDDFWCNSLLDTHLHKRGWVLQERLLAPRTIHFGQEQFFFECRELKACEAYPDGIPEQLSNWRTKAWRKGERVFSPKFRNLKSSNPTSWLNWISRRPRMTDDIHFEAYDCWTTMVQRYMDCGLSFAEDKLIAISGLASKIGAATGERYLAGLWDNSSLPQALLWYVPTKFQADGLPSRRTASLNKAGYRAPSWSWASIDARITWNWPRGSNEHLAIITETDIRSSGAFGAGAIHSARMHVQAPLLSVNLRVKPSDPGGTLREDMGYTIQLKHPAVSTTDQSTITRPSVVVSQSSTQRPPWEDEQRKAPPEMEAIVYLDTAMGVYEMDAWLLPLCLNWAGRSGGMTVPVAGLLLKEGLTGETQVFERIGIFGLDEDQAGSLCAFEGVTSPQRLRKESIVIV</sequence>
<dbReference type="EMBL" id="LFJN01000009">
    <property type="protein sequence ID" value="KPI41634.1"/>
    <property type="molecule type" value="Genomic_DNA"/>
</dbReference>
<dbReference type="RefSeq" id="XP_018001597.1">
    <property type="nucleotide sequence ID" value="XM_018149801.1"/>
</dbReference>
<gene>
    <name evidence="3" type="ORF">AB675_9282</name>
</gene>
<evidence type="ECO:0000256" key="1">
    <source>
        <dbReference type="SAM" id="MobiDB-lite"/>
    </source>
</evidence>
<reference evidence="3 4" key="1">
    <citation type="submission" date="2015-06" db="EMBL/GenBank/DDBJ databases">
        <title>Draft genome of the ant-associated black yeast Phialophora attae CBS 131958.</title>
        <authorList>
            <person name="Moreno L.F."/>
            <person name="Stielow B.J."/>
            <person name="de Hoog S."/>
            <person name="Vicente V.A."/>
            <person name="Weiss V.A."/>
            <person name="de Vries M."/>
            <person name="Cruz L.M."/>
            <person name="Souza E.M."/>
        </authorList>
    </citation>
    <scope>NUCLEOTIDE SEQUENCE [LARGE SCALE GENOMIC DNA]</scope>
    <source>
        <strain evidence="3 4">CBS 131958</strain>
    </source>
</reference>
<protein>
    <recommendedName>
        <fullName evidence="2">Heterokaryon incompatibility domain-containing protein</fullName>
    </recommendedName>
</protein>
<evidence type="ECO:0000259" key="2">
    <source>
        <dbReference type="Pfam" id="PF06985"/>
    </source>
</evidence>
<comment type="caution">
    <text evidence="3">The sequence shown here is derived from an EMBL/GenBank/DDBJ whole genome shotgun (WGS) entry which is preliminary data.</text>
</comment>
<dbReference type="OrthoDB" id="5125733at2759"/>
<evidence type="ECO:0000313" key="4">
    <source>
        <dbReference type="Proteomes" id="UP000038010"/>
    </source>
</evidence>
<name>A0A0N1HBE2_9EURO</name>
<dbReference type="STRING" id="1664694.A0A0N1HBE2"/>
<dbReference type="AlphaFoldDB" id="A0A0N1HBE2"/>
<dbReference type="InterPro" id="IPR010730">
    <property type="entry name" value="HET"/>
</dbReference>
<dbReference type="Proteomes" id="UP000038010">
    <property type="component" value="Unassembled WGS sequence"/>
</dbReference>